<dbReference type="Proteomes" id="UP000613030">
    <property type="component" value="Unassembled WGS sequence"/>
</dbReference>
<sequence>MTTFALATLTQIIFLLKVGHLPDTWRFVLSKKNRKRMAANYSALLEELREQIEKMSTCPMKKSVFVGFDGFIDTVKKAVKQRQDRDAICFETLGEFSDRIRAAAGRSGQIEMLTERIKPGGNAPILGHALGRLGIKSRCLGSMGYPEKHALFSKLSDRCEVISVIDPGHSEAVEFTDGKMIFSDLDVFDRYDWAYIVKTIGLERVEKAVAGSDVIAFVDWANLPHAGNIWQGVLQDVIKPSRRKDYLFFFDLCDPSKKSTQEIDEVLDLMSCFSHYGKVTLGLNENEALRIWCALQGADYARHARDKTLPTVTQAGEVLFKAMRIDCLLVHPIDRTIAYHKNGVTEVLGRVVLHPKVQTGGGDNLNAGYCLGQLCGLSLVHCLLLGMAASGAYIENGESADLAAIDRYLRLWLAELPTHDERCPVVRAMGHGMNNLK</sequence>
<evidence type="ECO:0000313" key="3">
    <source>
        <dbReference type="Proteomes" id="UP000613030"/>
    </source>
</evidence>
<protein>
    <recommendedName>
        <fullName evidence="4">Carbohydrate kinase PfkB domain-containing protein</fullName>
    </recommendedName>
</protein>
<name>A0ABS1KNK0_9BACT</name>
<reference evidence="2 3" key="1">
    <citation type="submission" date="2021-01" db="EMBL/GenBank/DDBJ databases">
        <title>Chryseolinea sp. Jin1 Genome sequencing and assembly.</title>
        <authorList>
            <person name="Kim I."/>
        </authorList>
    </citation>
    <scope>NUCLEOTIDE SEQUENCE [LARGE SCALE GENOMIC DNA]</scope>
    <source>
        <strain evidence="2 3">Jin1</strain>
    </source>
</reference>
<comment type="caution">
    <text evidence="2">The sequence shown here is derived from an EMBL/GenBank/DDBJ whole genome shotgun (WGS) entry which is preliminary data.</text>
</comment>
<dbReference type="Gene3D" id="3.40.1190.20">
    <property type="match status" value="1"/>
</dbReference>
<proteinExistence type="predicted"/>
<keyword evidence="1" id="KW-0175">Coiled coil</keyword>
<evidence type="ECO:0000313" key="2">
    <source>
        <dbReference type="EMBL" id="MBL0741040.1"/>
    </source>
</evidence>
<feature type="coiled-coil region" evidence="1">
    <location>
        <begin position="31"/>
        <end position="58"/>
    </location>
</feature>
<dbReference type="InterPro" id="IPR057621">
    <property type="entry name" value="Khk_prokaryotic"/>
</dbReference>
<accession>A0ABS1KNK0</accession>
<dbReference type="EMBL" id="JAERRB010000002">
    <property type="protein sequence ID" value="MBL0741040.1"/>
    <property type="molecule type" value="Genomic_DNA"/>
</dbReference>
<keyword evidence="3" id="KW-1185">Reference proteome</keyword>
<evidence type="ECO:0000256" key="1">
    <source>
        <dbReference type="SAM" id="Coils"/>
    </source>
</evidence>
<evidence type="ECO:0008006" key="4">
    <source>
        <dbReference type="Google" id="ProtNLM"/>
    </source>
</evidence>
<dbReference type="RefSeq" id="WP_202008403.1">
    <property type="nucleotide sequence ID" value="NZ_JAERRB010000002.1"/>
</dbReference>
<gene>
    <name evidence="2" type="ORF">JI741_07400</name>
</gene>
<dbReference type="InterPro" id="IPR029056">
    <property type="entry name" value="Ribokinase-like"/>
</dbReference>
<organism evidence="2 3">
    <name type="scientific">Chryseolinea lacunae</name>
    <dbReference type="NCBI Taxonomy" id="2801331"/>
    <lineage>
        <taxon>Bacteria</taxon>
        <taxon>Pseudomonadati</taxon>
        <taxon>Bacteroidota</taxon>
        <taxon>Cytophagia</taxon>
        <taxon>Cytophagales</taxon>
        <taxon>Fulvivirgaceae</taxon>
        <taxon>Chryseolinea</taxon>
    </lineage>
</organism>
<dbReference type="Pfam" id="PF25270">
    <property type="entry name" value="Khk"/>
    <property type="match status" value="1"/>
</dbReference>
<dbReference type="SUPFAM" id="SSF53613">
    <property type="entry name" value="Ribokinase-like"/>
    <property type="match status" value="1"/>
</dbReference>